<dbReference type="AlphaFoldDB" id="A0A8F9TTH1"/>
<proteinExistence type="predicted"/>
<accession>A0A8F9TTH1</accession>
<name>A0A8F9TTH1_9BACT</name>
<gene>
    <name evidence="1" type="ORF">K0B96_10480</name>
</gene>
<dbReference type="RefSeq" id="WP_220160855.1">
    <property type="nucleotide sequence ID" value="NZ_CP080507.1"/>
</dbReference>
<organism evidence="1 2">
    <name type="scientific">Horticoccus luteus</name>
    <dbReference type="NCBI Taxonomy" id="2862869"/>
    <lineage>
        <taxon>Bacteria</taxon>
        <taxon>Pseudomonadati</taxon>
        <taxon>Verrucomicrobiota</taxon>
        <taxon>Opitutia</taxon>
        <taxon>Opitutales</taxon>
        <taxon>Opitutaceae</taxon>
        <taxon>Horticoccus</taxon>
    </lineage>
</organism>
<protein>
    <submittedName>
        <fullName evidence="1">Uncharacterized protein</fullName>
    </submittedName>
</protein>
<reference evidence="1" key="1">
    <citation type="submission" date="2021-08" db="EMBL/GenBank/DDBJ databases">
        <title>Genome of a novel bacterium of the phylum Verrucomicrobia, Oleiharenicola sp. KSB-15.</title>
        <authorList>
            <person name="Chung J.-H."/>
            <person name="Ahn J.-H."/>
            <person name="Yoon Y."/>
            <person name="Kim D.-Y."/>
            <person name="An S.-H."/>
            <person name="Park I."/>
            <person name="Yeon J."/>
        </authorList>
    </citation>
    <scope>NUCLEOTIDE SEQUENCE</scope>
    <source>
        <strain evidence="1">KSB-15</strain>
    </source>
</reference>
<sequence>MITKTPLRIVLGLFLTGWLFPKSLRAADAMHATATVSALKYEFDPNAPDKLKERDAYLARYKVVITNKGTKSLRIPTADFIKGGEAGPNYTRTTLVWDLDTNDDGVTTVVPEADLKPVLLRPNEAVTIRWQELVYELSRLDQVQITLRITETFGKRYDVWAGEIVVSDIQVYREKKQ</sequence>
<evidence type="ECO:0000313" key="2">
    <source>
        <dbReference type="Proteomes" id="UP000825051"/>
    </source>
</evidence>
<dbReference type="KEGG" id="ole:K0B96_10480"/>
<dbReference type="Proteomes" id="UP000825051">
    <property type="component" value="Chromosome"/>
</dbReference>
<dbReference type="EMBL" id="CP080507">
    <property type="protein sequence ID" value="QYM77751.1"/>
    <property type="molecule type" value="Genomic_DNA"/>
</dbReference>
<keyword evidence="2" id="KW-1185">Reference proteome</keyword>
<evidence type="ECO:0000313" key="1">
    <source>
        <dbReference type="EMBL" id="QYM77751.1"/>
    </source>
</evidence>